<dbReference type="PANTHER" id="PTHR30244">
    <property type="entry name" value="TRANSAMINASE"/>
    <property type="match status" value="1"/>
</dbReference>
<dbReference type="Pfam" id="PF01041">
    <property type="entry name" value="DegT_DnrJ_EryC1"/>
    <property type="match status" value="1"/>
</dbReference>
<dbReference type="Proteomes" id="UP001596037">
    <property type="component" value="Unassembled WGS sequence"/>
</dbReference>
<dbReference type="GO" id="GO:0008483">
    <property type="term" value="F:transaminase activity"/>
    <property type="evidence" value="ECO:0007669"/>
    <property type="project" value="UniProtKB-KW"/>
</dbReference>
<organism evidence="4 5">
    <name type="scientific">Caenimonas terrae</name>
    <dbReference type="NCBI Taxonomy" id="696074"/>
    <lineage>
        <taxon>Bacteria</taxon>
        <taxon>Pseudomonadati</taxon>
        <taxon>Pseudomonadota</taxon>
        <taxon>Betaproteobacteria</taxon>
        <taxon>Burkholderiales</taxon>
        <taxon>Comamonadaceae</taxon>
        <taxon>Caenimonas</taxon>
    </lineage>
</organism>
<dbReference type="SUPFAM" id="SSF53383">
    <property type="entry name" value="PLP-dependent transferases"/>
    <property type="match status" value="1"/>
</dbReference>
<dbReference type="InterPro" id="IPR015424">
    <property type="entry name" value="PyrdxlP-dep_Trfase"/>
</dbReference>
<evidence type="ECO:0000313" key="4">
    <source>
        <dbReference type="EMBL" id="MFC5500498.1"/>
    </source>
</evidence>
<evidence type="ECO:0000256" key="2">
    <source>
        <dbReference type="ARBA" id="ARBA00037999"/>
    </source>
</evidence>
<evidence type="ECO:0000313" key="5">
    <source>
        <dbReference type="Proteomes" id="UP001596037"/>
    </source>
</evidence>
<keyword evidence="1 3" id="KW-0663">Pyridoxal phosphate</keyword>
<dbReference type="InterPro" id="IPR015422">
    <property type="entry name" value="PyrdxlP-dep_Trfase_small"/>
</dbReference>
<dbReference type="CDD" id="cd00616">
    <property type="entry name" value="AHBA_syn"/>
    <property type="match status" value="1"/>
</dbReference>
<protein>
    <submittedName>
        <fullName evidence="4">DegT/DnrJ/EryC1/StrS family aminotransferase</fullName>
    </submittedName>
</protein>
<sequence length="372" mass="39347">MTSNKRTIPLFSSALANQGIDLAGAMRRVLESNSFVMGKEVAAFEAEFAAYTGVAHCISVANGTDALELALRALDLQPGQQVACVANAGFYSATAIHLAGGVPLYVEVDEQSLTMAPQALERALRDKPAAVIATHLYGQLADIEQLAALCRSAGVPLIEDCAQSHGASRGGRRAGSFGDIACFSFYPTKNLGALGDGGAVLTANDALAARLRALRQYGWSKKYEVAMLGGGNSRLDELQAALLREKLPLLEQHNARRRAIAARYNQAFAKLPLRLPVSVGADFAAHLYVVRTERREGLRAHLAECGVATDVHYPIADIRQPAFGGRYDGVSLPVSEAACASAMSLPCFPGMPDEDVERVVEAVAAFFSGAGA</sequence>
<accession>A0ABW0NMU7</accession>
<reference evidence="5" key="1">
    <citation type="journal article" date="2019" name="Int. J. Syst. Evol. Microbiol.">
        <title>The Global Catalogue of Microorganisms (GCM) 10K type strain sequencing project: providing services to taxonomists for standard genome sequencing and annotation.</title>
        <authorList>
            <consortium name="The Broad Institute Genomics Platform"/>
            <consortium name="The Broad Institute Genome Sequencing Center for Infectious Disease"/>
            <person name="Wu L."/>
            <person name="Ma J."/>
        </authorList>
    </citation>
    <scope>NUCLEOTIDE SEQUENCE [LARGE SCALE GENOMIC DNA]</scope>
    <source>
        <strain evidence="5">CCUG 57401</strain>
    </source>
</reference>
<name>A0ABW0NMU7_9BURK</name>
<dbReference type="InterPro" id="IPR015421">
    <property type="entry name" value="PyrdxlP-dep_Trfase_major"/>
</dbReference>
<dbReference type="PIRSF" id="PIRSF000390">
    <property type="entry name" value="PLP_StrS"/>
    <property type="match status" value="1"/>
</dbReference>
<evidence type="ECO:0000256" key="3">
    <source>
        <dbReference type="RuleBase" id="RU004508"/>
    </source>
</evidence>
<dbReference type="PANTHER" id="PTHR30244:SF36">
    <property type="entry name" value="3-OXO-GLUCOSE-6-PHOSPHATE:GLUTAMATE AMINOTRANSFERASE"/>
    <property type="match status" value="1"/>
</dbReference>
<dbReference type="InterPro" id="IPR000653">
    <property type="entry name" value="DegT/StrS_aminotransferase"/>
</dbReference>
<comment type="similarity">
    <text evidence="2 3">Belongs to the DegT/DnrJ/EryC1 family.</text>
</comment>
<evidence type="ECO:0000256" key="1">
    <source>
        <dbReference type="ARBA" id="ARBA00022898"/>
    </source>
</evidence>
<gene>
    <name evidence="4" type="ORF">ACFPOE_23350</name>
</gene>
<keyword evidence="4" id="KW-0032">Aminotransferase</keyword>
<dbReference type="Gene3D" id="3.90.1150.10">
    <property type="entry name" value="Aspartate Aminotransferase, domain 1"/>
    <property type="match status" value="1"/>
</dbReference>
<comment type="caution">
    <text evidence="4">The sequence shown here is derived from an EMBL/GenBank/DDBJ whole genome shotgun (WGS) entry which is preliminary data.</text>
</comment>
<keyword evidence="5" id="KW-1185">Reference proteome</keyword>
<dbReference type="RefSeq" id="WP_376852746.1">
    <property type="nucleotide sequence ID" value="NZ_JBHSMF010000015.1"/>
</dbReference>
<dbReference type="Gene3D" id="3.40.640.10">
    <property type="entry name" value="Type I PLP-dependent aspartate aminotransferase-like (Major domain)"/>
    <property type="match status" value="1"/>
</dbReference>
<keyword evidence="4" id="KW-0808">Transferase</keyword>
<dbReference type="EMBL" id="JBHSMF010000015">
    <property type="protein sequence ID" value="MFC5500498.1"/>
    <property type="molecule type" value="Genomic_DNA"/>
</dbReference>
<proteinExistence type="inferred from homology"/>